<dbReference type="EMBL" id="MU155156">
    <property type="protein sequence ID" value="KAF9483211.1"/>
    <property type="molecule type" value="Genomic_DNA"/>
</dbReference>
<dbReference type="Proteomes" id="UP000807469">
    <property type="component" value="Unassembled WGS sequence"/>
</dbReference>
<name>A0A9P5ZC39_9AGAR</name>
<dbReference type="AlphaFoldDB" id="A0A9P5ZC39"/>
<evidence type="ECO:0000313" key="2">
    <source>
        <dbReference type="Proteomes" id="UP000807469"/>
    </source>
</evidence>
<comment type="caution">
    <text evidence="1">The sequence shown here is derived from an EMBL/GenBank/DDBJ whole genome shotgun (WGS) entry which is preliminary data.</text>
</comment>
<evidence type="ECO:0008006" key="3">
    <source>
        <dbReference type="Google" id="ProtNLM"/>
    </source>
</evidence>
<sequence length="109" mass="11645">MMFSGTATGFNGTTTFQPMTAADTSFASELIAYWISFVRSGDPNTFKLAASPSWSPFTAAKSARIVLQELTGSSGVVTSAVSGSFVELESDEERERCVFVAGLVEQQEN</sequence>
<keyword evidence="2" id="KW-1185">Reference proteome</keyword>
<protein>
    <recommendedName>
        <fullName evidence="3">Carboxylesterase type B domain-containing protein</fullName>
    </recommendedName>
</protein>
<dbReference type="Gene3D" id="3.40.50.1820">
    <property type="entry name" value="alpha/beta hydrolase"/>
    <property type="match status" value="1"/>
</dbReference>
<dbReference type="InterPro" id="IPR029058">
    <property type="entry name" value="AB_hydrolase_fold"/>
</dbReference>
<gene>
    <name evidence="1" type="ORF">BDN70DRAFT_342153</name>
</gene>
<dbReference type="SUPFAM" id="SSF53474">
    <property type="entry name" value="alpha/beta-Hydrolases"/>
    <property type="match status" value="1"/>
</dbReference>
<evidence type="ECO:0000313" key="1">
    <source>
        <dbReference type="EMBL" id="KAF9483211.1"/>
    </source>
</evidence>
<accession>A0A9P5ZC39</accession>
<reference evidence="1" key="1">
    <citation type="submission" date="2020-11" db="EMBL/GenBank/DDBJ databases">
        <authorList>
            <consortium name="DOE Joint Genome Institute"/>
            <person name="Ahrendt S."/>
            <person name="Riley R."/>
            <person name="Andreopoulos W."/>
            <person name="Labutti K."/>
            <person name="Pangilinan J."/>
            <person name="Ruiz-Duenas F.J."/>
            <person name="Barrasa J.M."/>
            <person name="Sanchez-Garcia M."/>
            <person name="Camarero S."/>
            <person name="Miyauchi S."/>
            <person name="Serrano A."/>
            <person name="Linde D."/>
            <person name="Babiker R."/>
            <person name="Drula E."/>
            <person name="Ayuso-Fernandez I."/>
            <person name="Pacheco R."/>
            <person name="Padilla G."/>
            <person name="Ferreira P."/>
            <person name="Barriuso J."/>
            <person name="Kellner H."/>
            <person name="Castanera R."/>
            <person name="Alfaro M."/>
            <person name="Ramirez L."/>
            <person name="Pisabarro A.G."/>
            <person name="Kuo A."/>
            <person name="Tritt A."/>
            <person name="Lipzen A."/>
            <person name="He G."/>
            <person name="Yan M."/>
            <person name="Ng V."/>
            <person name="Cullen D."/>
            <person name="Martin F."/>
            <person name="Rosso M.-N."/>
            <person name="Henrissat B."/>
            <person name="Hibbett D."/>
            <person name="Martinez A.T."/>
            <person name="Grigoriev I.V."/>
        </authorList>
    </citation>
    <scope>NUCLEOTIDE SEQUENCE</scope>
    <source>
        <strain evidence="1">CIRM-BRFM 674</strain>
    </source>
</reference>
<proteinExistence type="predicted"/>
<dbReference type="OrthoDB" id="3049791at2759"/>
<organism evidence="1 2">
    <name type="scientific">Pholiota conissans</name>
    <dbReference type="NCBI Taxonomy" id="109636"/>
    <lineage>
        <taxon>Eukaryota</taxon>
        <taxon>Fungi</taxon>
        <taxon>Dikarya</taxon>
        <taxon>Basidiomycota</taxon>
        <taxon>Agaricomycotina</taxon>
        <taxon>Agaricomycetes</taxon>
        <taxon>Agaricomycetidae</taxon>
        <taxon>Agaricales</taxon>
        <taxon>Agaricineae</taxon>
        <taxon>Strophariaceae</taxon>
        <taxon>Pholiota</taxon>
    </lineage>
</organism>